<evidence type="ECO:0000313" key="2">
    <source>
        <dbReference type="Proteomes" id="UP000198755"/>
    </source>
</evidence>
<keyword evidence="2" id="KW-1185">Reference proteome</keyword>
<reference evidence="1 2" key="1">
    <citation type="submission" date="2016-10" db="EMBL/GenBank/DDBJ databases">
        <authorList>
            <person name="de Groot N.N."/>
        </authorList>
    </citation>
    <scope>NUCLEOTIDE SEQUENCE [LARGE SCALE GENOMIC DNA]</scope>
    <source>
        <strain evidence="1 2">NE2</strain>
    </source>
</reference>
<name>A0A1I3XRX3_9HYPH</name>
<accession>A0A1I3XRX3</accession>
<organism evidence="1 2">
    <name type="scientific">Methylocapsa palsarum</name>
    <dbReference type="NCBI Taxonomy" id="1612308"/>
    <lineage>
        <taxon>Bacteria</taxon>
        <taxon>Pseudomonadati</taxon>
        <taxon>Pseudomonadota</taxon>
        <taxon>Alphaproteobacteria</taxon>
        <taxon>Hyphomicrobiales</taxon>
        <taxon>Beijerinckiaceae</taxon>
        <taxon>Methylocapsa</taxon>
    </lineage>
</organism>
<dbReference type="STRING" id="1612308.SAMN05444581_1048"/>
<protein>
    <submittedName>
        <fullName evidence="1">Uncharacterized protein</fullName>
    </submittedName>
</protein>
<dbReference type="EMBL" id="FOSN01000004">
    <property type="protein sequence ID" value="SFK21801.1"/>
    <property type="molecule type" value="Genomic_DNA"/>
</dbReference>
<dbReference type="AlphaFoldDB" id="A0A1I3XRX3"/>
<evidence type="ECO:0000313" key="1">
    <source>
        <dbReference type="EMBL" id="SFK21801.1"/>
    </source>
</evidence>
<gene>
    <name evidence="1" type="ORF">SAMN05444581_1048</name>
</gene>
<dbReference type="Proteomes" id="UP000198755">
    <property type="component" value="Unassembled WGS sequence"/>
</dbReference>
<proteinExistence type="predicted"/>
<sequence>MTEGNDGLFQVSGISKTDRHSRIPMGMIFQGMSISLF</sequence>